<comment type="caution">
    <text evidence="3">The sequence shown here is derived from an EMBL/GenBank/DDBJ whole genome shotgun (WGS) entry which is preliminary data.</text>
</comment>
<dbReference type="AlphaFoldDB" id="A0A0G0JHT2"/>
<feature type="domain" description="Glycosyl transferase family 1" evidence="1">
    <location>
        <begin position="208"/>
        <end position="371"/>
    </location>
</feature>
<name>A0A0G0JHT2_9BACT</name>
<evidence type="ECO:0000313" key="3">
    <source>
        <dbReference type="EMBL" id="KKQ67233.1"/>
    </source>
</evidence>
<dbReference type="InterPro" id="IPR028098">
    <property type="entry name" value="Glyco_trans_4-like_N"/>
</dbReference>
<organism evidence="3 4">
    <name type="scientific">Candidatus Daviesbacteria bacterium GW2011_GWA2_38_24</name>
    <dbReference type="NCBI Taxonomy" id="1618422"/>
    <lineage>
        <taxon>Bacteria</taxon>
        <taxon>Candidatus Daviesiibacteriota</taxon>
    </lineage>
</organism>
<accession>A0A0G0JHT2</accession>
<dbReference type="InterPro" id="IPR001296">
    <property type="entry name" value="Glyco_trans_1"/>
</dbReference>
<evidence type="ECO:0000259" key="1">
    <source>
        <dbReference type="Pfam" id="PF00534"/>
    </source>
</evidence>
<feature type="domain" description="Glycosyltransferase subfamily 4-like N-terminal" evidence="2">
    <location>
        <begin position="22"/>
        <end position="197"/>
    </location>
</feature>
<dbReference type="EMBL" id="LBUP01000001">
    <property type="protein sequence ID" value="KKQ67233.1"/>
    <property type="molecule type" value="Genomic_DNA"/>
</dbReference>
<gene>
    <name evidence="3" type="ORF">US86_C0001G0160</name>
</gene>
<dbReference type="Proteomes" id="UP000034235">
    <property type="component" value="Unassembled WGS sequence"/>
</dbReference>
<dbReference type="GO" id="GO:0016758">
    <property type="term" value="F:hexosyltransferase activity"/>
    <property type="evidence" value="ECO:0007669"/>
    <property type="project" value="TreeGrafter"/>
</dbReference>
<dbReference type="Pfam" id="PF13439">
    <property type="entry name" value="Glyco_transf_4"/>
    <property type="match status" value="1"/>
</dbReference>
<protein>
    <submittedName>
        <fullName evidence="3">Glycosyltransferase</fullName>
    </submittedName>
</protein>
<dbReference type="InterPro" id="IPR050194">
    <property type="entry name" value="Glycosyltransferase_grp1"/>
</dbReference>
<evidence type="ECO:0000313" key="4">
    <source>
        <dbReference type="Proteomes" id="UP000034235"/>
    </source>
</evidence>
<evidence type="ECO:0000259" key="2">
    <source>
        <dbReference type="Pfam" id="PF13439"/>
    </source>
</evidence>
<sequence>MKILIVIDYFEPQLGYSENFFSKEFIKLGHEVWVLTSNYYFPFPNYKQTMQSALGDRILKPGVVWDKGIKIIRKKLIFEIFARAFFGGHDEIIKQFNPDIVIVNKSAGFSAVLIALLKKKYSFKLFCYDSLLPSELNRGNKWLKEAVYYLFRICFSDALNSSVDKFIAVQEQTKDVMVKYFGIKKHIDIIPLGTDIESFRFGNKERLALRKNYQIQEKDFAILYTGKLIEAKGVDLLFNAFNKLASNIQNIKMLVVGDGTDNYKKSCLKLVAEKYQKNVIFIPFQPKEQLYKYYSAADVAVWPLQESTSMNDAAACELPFIANDELGDKTRISYNNALLYRKGDTTDLYKKIQYLYNDQSLRKKMGKNGRKLAEEKLSWREIAKEYLA</sequence>
<dbReference type="Pfam" id="PF00534">
    <property type="entry name" value="Glycos_transf_1"/>
    <property type="match status" value="1"/>
</dbReference>
<dbReference type="PANTHER" id="PTHR45947:SF3">
    <property type="entry name" value="SULFOQUINOVOSYL TRANSFERASE SQD2"/>
    <property type="match status" value="1"/>
</dbReference>
<proteinExistence type="predicted"/>
<dbReference type="Gene3D" id="3.40.50.2000">
    <property type="entry name" value="Glycogen Phosphorylase B"/>
    <property type="match status" value="2"/>
</dbReference>
<reference evidence="3 4" key="1">
    <citation type="journal article" date="2015" name="Nature">
        <title>rRNA introns, odd ribosomes, and small enigmatic genomes across a large radiation of phyla.</title>
        <authorList>
            <person name="Brown C.T."/>
            <person name="Hug L.A."/>
            <person name="Thomas B.C."/>
            <person name="Sharon I."/>
            <person name="Castelle C.J."/>
            <person name="Singh A."/>
            <person name="Wilkins M.J."/>
            <person name="Williams K.H."/>
            <person name="Banfield J.F."/>
        </authorList>
    </citation>
    <scope>NUCLEOTIDE SEQUENCE [LARGE SCALE GENOMIC DNA]</scope>
</reference>
<dbReference type="PANTHER" id="PTHR45947">
    <property type="entry name" value="SULFOQUINOVOSYL TRANSFERASE SQD2"/>
    <property type="match status" value="1"/>
</dbReference>
<dbReference type="SUPFAM" id="SSF53756">
    <property type="entry name" value="UDP-Glycosyltransferase/glycogen phosphorylase"/>
    <property type="match status" value="1"/>
</dbReference>
<keyword evidence="3" id="KW-0808">Transferase</keyword>
<dbReference type="CDD" id="cd03801">
    <property type="entry name" value="GT4_PimA-like"/>
    <property type="match status" value="1"/>
</dbReference>